<sequence>MRRDWRMPVILHWAKDTHMITGTVKFFNADKGFGFIAPETGGDDAFVHISAVERAGMRTLNKDQRVSYELETDRRGKTSAVNLQSV</sequence>
<dbReference type="eggNOG" id="COG1278">
    <property type="taxonomic scope" value="Bacteria"/>
</dbReference>
<dbReference type="Pfam" id="PF00313">
    <property type="entry name" value="CSD"/>
    <property type="match status" value="1"/>
</dbReference>
<feature type="domain" description="CSD" evidence="1">
    <location>
        <begin position="19"/>
        <end position="85"/>
    </location>
</feature>
<evidence type="ECO:0000313" key="3">
    <source>
        <dbReference type="Proteomes" id="UP000015527"/>
    </source>
</evidence>
<dbReference type="GO" id="GO:0005829">
    <property type="term" value="C:cytosol"/>
    <property type="evidence" value="ECO:0007669"/>
    <property type="project" value="UniProtKB-ARBA"/>
</dbReference>
<evidence type="ECO:0000259" key="1">
    <source>
        <dbReference type="PROSITE" id="PS51857"/>
    </source>
</evidence>
<evidence type="ECO:0000313" key="2">
    <source>
        <dbReference type="EMBL" id="EQB16283.1"/>
    </source>
</evidence>
<dbReference type="SUPFAM" id="SSF50249">
    <property type="entry name" value="Nucleic acid-binding proteins"/>
    <property type="match status" value="1"/>
</dbReference>
<dbReference type="PATRIC" id="fig|1096930.3.peg.1945"/>
<dbReference type="PANTHER" id="PTHR46565">
    <property type="entry name" value="COLD SHOCK DOMAIN PROTEIN 2"/>
    <property type="match status" value="1"/>
</dbReference>
<organism evidence="2 3">
    <name type="scientific">Novosphingobium lindaniclasticum LE124</name>
    <dbReference type="NCBI Taxonomy" id="1096930"/>
    <lineage>
        <taxon>Bacteria</taxon>
        <taxon>Pseudomonadati</taxon>
        <taxon>Pseudomonadota</taxon>
        <taxon>Alphaproteobacteria</taxon>
        <taxon>Sphingomonadales</taxon>
        <taxon>Sphingomonadaceae</taxon>
        <taxon>Novosphingobium</taxon>
    </lineage>
</organism>
<dbReference type="Gene3D" id="2.40.50.140">
    <property type="entry name" value="Nucleic acid-binding proteins"/>
    <property type="match status" value="1"/>
</dbReference>
<proteinExistence type="predicted"/>
<accession>T0HVV6</accession>
<dbReference type="InterPro" id="IPR011129">
    <property type="entry name" value="CSD"/>
</dbReference>
<dbReference type="CDD" id="cd04458">
    <property type="entry name" value="CSP_CDS"/>
    <property type="match status" value="1"/>
</dbReference>
<dbReference type="InterPro" id="IPR012340">
    <property type="entry name" value="NA-bd_OB-fold"/>
</dbReference>
<dbReference type="PANTHER" id="PTHR46565:SF20">
    <property type="entry name" value="COLD SHOCK DOMAIN-CONTAINING PROTEIN 4"/>
    <property type="match status" value="1"/>
</dbReference>
<protein>
    <submittedName>
        <fullName evidence="2">Cold-shock protein</fullName>
    </submittedName>
</protein>
<dbReference type="SMART" id="SM00357">
    <property type="entry name" value="CSP"/>
    <property type="match status" value="1"/>
</dbReference>
<dbReference type="AlphaFoldDB" id="T0HVV6"/>
<dbReference type="Proteomes" id="UP000015527">
    <property type="component" value="Unassembled WGS sequence"/>
</dbReference>
<reference evidence="2 3" key="1">
    <citation type="journal article" date="2013" name="Genome Announc.">
        <title>Genome Sequence of Novosphingobium lindaniclasticum LE124T, Isolated from a Hexachlorocyclohexane Dumpsite.</title>
        <authorList>
            <person name="Saxena A."/>
            <person name="Nayyar N."/>
            <person name="Sangwan N."/>
            <person name="Kumari R."/>
            <person name="Khurana J.P."/>
            <person name="Lal R."/>
        </authorList>
    </citation>
    <scope>NUCLEOTIDE SEQUENCE [LARGE SCALE GENOMIC DNA]</scope>
    <source>
        <strain evidence="2 3">LE124</strain>
    </source>
</reference>
<keyword evidence="3" id="KW-1185">Reference proteome</keyword>
<dbReference type="PRINTS" id="PR00050">
    <property type="entry name" value="COLDSHOCK"/>
</dbReference>
<comment type="caution">
    <text evidence="2">The sequence shown here is derived from an EMBL/GenBank/DDBJ whole genome shotgun (WGS) entry which is preliminary data.</text>
</comment>
<dbReference type="GO" id="GO:0003676">
    <property type="term" value="F:nucleic acid binding"/>
    <property type="evidence" value="ECO:0007669"/>
    <property type="project" value="InterPro"/>
</dbReference>
<dbReference type="PROSITE" id="PS51857">
    <property type="entry name" value="CSD_2"/>
    <property type="match status" value="1"/>
</dbReference>
<gene>
    <name evidence="2" type="ORF">L284_09815</name>
</gene>
<name>T0HVV6_9SPHN</name>
<dbReference type="EMBL" id="ATHL01000071">
    <property type="protein sequence ID" value="EQB16283.1"/>
    <property type="molecule type" value="Genomic_DNA"/>
</dbReference>
<dbReference type="InterPro" id="IPR002059">
    <property type="entry name" value="CSP_DNA-bd"/>
</dbReference>